<evidence type="ECO:0000313" key="6">
    <source>
        <dbReference type="EMBL" id="MBB6439366.1"/>
    </source>
</evidence>
<comment type="caution">
    <text evidence="6">The sequence shown here is derived from an EMBL/GenBank/DDBJ whole genome shotgun (WGS) entry which is preliminary data.</text>
</comment>
<dbReference type="GO" id="GO:0016301">
    <property type="term" value="F:kinase activity"/>
    <property type="evidence" value="ECO:0007669"/>
    <property type="project" value="UniProtKB-KW"/>
</dbReference>
<keyword evidence="1" id="KW-0808">Transferase</keyword>
<dbReference type="Pfam" id="PF18085">
    <property type="entry name" value="Mak_N_cap"/>
    <property type="match status" value="1"/>
</dbReference>
<evidence type="ECO:0000259" key="5">
    <source>
        <dbReference type="Pfam" id="PF18085"/>
    </source>
</evidence>
<proteinExistence type="predicted"/>
<keyword evidence="7" id="KW-1185">Reference proteome</keyword>
<gene>
    <name evidence="6" type="ORF">HNQ79_005878</name>
</gene>
<keyword evidence="4" id="KW-0067">ATP-binding</keyword>
<dbReference type="EMBL" id="JACHEM010000020">
    <property type="protein sequence ID" value="MBB6439366.1"/>
    <property type="molecule type" value="Genomic_DNA"/>
</dbReference>
<organism evidence="6 7">
    <name type="scientific">Streptomyces candidus</name>
    <dbReference type="NCBI Taxonomy" id="67283"/>
    <lineage>
        <taxon>Bacteria</taxon>
        <taxon>Bacillati</taxon>
        <taxon>Actinomycetota</taxon>
        <taxon>Actinomycetes</taxon>
        <taxon>Kitasatosporales</taxon>
        <taxon>Streptomycetaceae</taxon>
        <taxon>Streptomyces</taxon>
    </lineage>
</organism>
<keyword evidence="2" id="KW-0547">Nucleotide-binding</keyword>
<dbReference type="Proteomes" id="UP000540423">
    <property type="component" value="Unassembled WGS sequence"/>
</dbReference>
<sequence length="217" mass="22550">MSPTKVELLAAWLPGKPWYVAGSGAPELTRTGGFRLDDPRGEVGMEFMVVTDTSGGRPVSYHLPLTYRDAPLEAAEQGLIGTSEHGVLGTRWVYDGTHDPVLVAQLIALFQGRAVPQAQNESDTPDPTVVPHVTGAGFPGGGPAAPMAVTDGADGTDVTVGTSPAATLRVVRALVPDEEGSGPRPTGTLGHLTAPWHPQDGTEYRGTFAVLTAAPSH</sequence>
<keyword evidence="3" id="KW-0418">Kinase</keyword>
<evidence type="ECO:0000256" key="2">
    <source>
        <dbReference type="ARBA" id="ARBA00022741"/>
    </source>
</evidence>
<evidence type="ECO:0000313" key="7">
    <source>
        <dbReference type="Proteomes" id="UP000540423"/>
    </source>
</evidence>
<accession>A0A7X0LTT1</accession>
<evidence type="ECO:0000256" key="3">
    <source>
        <dbReference type="ARBA" id="ARBA00022777"/>
    </source>
</evidence>
<evidence type="ECO:0000256" key="1">
    <source>
        <dbReference type="ARBA" id="ARBA00022679"/>
    </source>
</evidence>
<feature type="domain" description="Maltokinase N-terminal cap" evidence="5">
    <location>
        <begin position="12"/>
        <end position="99"/>
    </location>
</feature>
<protein>
    <recommendedName>
        <fullName evidence="5">Maltokinase N-terminal cap domain-containing protein</fullName>
    </recommendedName>
</protein>
<dbReference type="AlphaFoldDB" id="A0A7X0LTT1"/>
<reference evidence="6 7" key="1">
    <citation type="submission" date="2020-08" db="EMBL/GenBank/DDBJ databases">
        <title>Genomic Encyclopedia of Type Strains, Phase IV (KMG-IV): sequencing the most valuable type-strain genomes for metagenomic binning, comparative biology and taxonomic classification.</title>
        <authorList>
            <person name="Goeker M."/>
        </authorList>
    </citation>
    <scope>NUCLEOTIDE SEQUENCE [LARGE SCALE GENOMIC DNA]</scope>
    <source>
        <strain evidence="6 7">DSM 40141</strain>
    </source>
</reference>
<name>A0A7X0LTT1_9ACTN</name>
<dbReference type="GO" id="GO:0005524">
    <property type="term" value="F:ATP binding"/>
    <property type="evidence" value="ECO:0007669"/>
    <property type="project" value="UniProtKB-KW"/>
</dbReference>
<evidence type="ECO:0000256" key="4">
    <source>
        <dbReference type="ARBA" id="ARBA00022840"/>
    </source>
</evidence>
<dbReference type="InterPro" id="IPR040999">
    <property type="entry name" value="Mak_N_cap"/>
</dbReference>